<dbReference type="Proteomes" id="UP000033121">
    <property type="component" value="Unassembled WGS sequence"/>
</dbReference>
<evidence type="ECO:0000256" key="1">
    <source>
        <dbReference type="SAM" id="SignalP"/>
    </source>
</evidence>
<feature type="chain" id="PRO_5002430118" description="Secretion system C-terminal sorting domain-containing protein" evidence="1">
    <location>
        <begin position="25"/>
        <end position="180"/>
    </location>
</feature>
<evidence type="ECO:0000313" key="2">
    <source>
        <dbReference type="EMBL" id="GAO43608.1"/>
    </source>
</evidence>
<dbReference type="AlphaFoldDB" id="A0A0E9N1F8"/>
<feature type="signal peptide" evidence="1">
    <location>
        <begin position="1"/>
        <end position="24"/>
    </location>
</feature>
<dbReference type="OrthoDB" id="677735at2"/>
<protein>
    <recommendedName>
        <fullName evidence="4">Secretion system C-terminal sorting domain-containing protein</fullName>
    </recommendedName>
</protein>
<dbReference type="STRING" id="1220578.FPE01S_02_07140"/>
<comment type="caution">
    <text evidence="2">The sequence shown here is derived from an EMBL/GenBank/DDBJ whole genome shotgun (WGS) entry which is preliminary data.</text>
</comment>
<name>A0A0E9N1F8_9BACT</name>
<dbReference type="RefSeq" id="WP_046369458.1">
    <property type="nucleotide sequence ID" value="NZ_BBWV01000002.1"/>
</dbReference>
<evidence type="ECO:0000313" key="3">
    <source>
        <dbReference type="Proteomes" id="UP000033121"/>
    </source>
</evidence>
<accession>A0A0E9N1F8</accession>
<sequence>MNLNRSKYISAFALSWLLANAASAQEGSTAVNNASGGTFKNNLYYVDWSVGELTRIDTRTSDNKVFMLTQGILQPDPSGTLVISDEPVFTKDEVKILPNPVRSNLQVQIDVKQPGNLKCILFTAKGEKLAQQSYAYYGYGVQETFNMTKLAAGNYFLYVELEPLKGGIVRKGAYKIIKIN</sequence>
<keyword evidence="3" id="KW-1185">Reference proteome</keyword>
<evidence type="ECO:0008006" key="4">
    <source>
        <dbReference type="Google" id="ProtNLM"/>
    </source>
</evidence>
<proteinExistence type="predicted"/>
<dbReference type="EMBL" id="BBWV01000002">
    <property type="protein sequence ID" value="GAO43608.1"/>
    <property type="molecule type" value="Genomic_DNA"/>
</dbReference>
<organism evidence="2 3">
    <name type="scientific">Flavihumibacter petaseus NBRC 106054</name>
    <dbReference type="NCBI Taxonomy" id="1220578"/>
    <lineage>
        <taxon>Bacteria</taxon>
        <taxon>Pseudomonadati</taxon>
        <taxon>Bacteroidota</taxon>
        <taxon>Chitinophagia</taxon>
        <taxon>Chitinophagales</taxon>
        <taxon>Chitinophagaceae</taxon>
        <taxon>Flavihumibacter</taxon>
    </lineage>
</organism>
<reference evidence="2 3" key="1">
    <citation type="submission" date="2015-04" db="EMBL/GenBank/DDBJ databases">
        <title>Whole genome shotgun sequence of Flavihumibacter petaseus NBRC 106054.</title>
        <authorList>
            <person name="Miyazawa S."/>
            <person name="Hosoyama A."/>
            <person name="Hashimoto M."/>
            <person name="Noguchi M."/>
            <person name="Tsuchikane K."/>
            <person name="Ohji S."/>
            <person name="Yamazoe A."/>
            <person name="Ichikawa N."/>
            <person name="Kimura A."/>
            <person name="Fujita N."/>
        </authorList>
    </citation>
    <scope>NUCLEOTIDE SEQUENCE [LARGE SCALE GENOMIC DNA]</scope>
    <source>
        <strain evidence="2 3">NBRC 106054</strain>
    </source>
</reference>
<gene>
    <name evidence="2" type="ORF">FPE01S_02_07140</name>
</gene>
<keyword evidence="1" id="KW-0732">Signal</keyword>